<proteinExistence type="predicted"/>
<gene>
    <name evidence="1" type="ORF">OWV82_013903</name>
</gene>
<evidence type="ECO:0000313" key="1">
    <source>
        <dbReference type="EMBL" id="KAJ4715560.1"/>
    </source>
</evidence>
<dbReference type="Proteomes" id="UP001164539">
    <property type="component" value="Chromosome 7"/>
</dbReference>
<accession>A0ACC1XZ52</accession>
<protein>
    <submittedName>
        <fullName evidence="1">Pentatricopeptide repeat</fullName>
    </submittedName>
</protein>
<name>A0ACC1XZ52_MELAZ</name>
<evidence type="ECO:0000313" key="2">
    <source>
        <dbReference type="Proteomes" id="UP001164539"/>
    </source>
</evidence>
<organism evidence="1 2">
    <name type="scientific">Melia azedarach</name>
    <name type="common">Chinaberry tree</name>
    <dbReference type="NCBI Taxonomy" id="155640"/>
    <lineage>
        <taxon>Eukaryota</taxon>
        <taxon>Viridiplantae</taxon>
        <taxon>Streptophyta</taxon>
        <taxon>Embryophyta</taxon>
        <taxon>Tracheophyta</taxon>
        <taxon>Spermatophyta</taxon>
        <taxon>Magnoliopsida</taxon>
        <taxon>eudicotyledons</taxon>
        <taxon>Gunneridae</taxon>
        <taxon>Pentapetalae</taxon>
        <taxon>rosids</taxon>
        <taxon>malvids</taxon>
        <taxon>Sapindales</taxon>
        <taxon>Meliaceae</taxon>
        <taxon>Melia</taxon>
    </lineage>
</organism>
<comment type="caution">
    <text evidence="1">The sequence shown here is derived from an EMBL/GenBank/DDBJ whole genome shotgun (WGS) entry which is preliminary data.</text>
</comment>
<sequence>MTAASLALRLSRLSKASTINLWNSQIREAVSKNHAHQPLLLFRQMKENGIEPNNLTFPLIAKACAKLSELRYSEMIHTHVLKSPFWSDIYVQTAIVDMYVKCGTLHYACNVFDEMCERDVASWNAMLLGFAQMGFLDRVLNLFFDMRFEGVQPDSVTVMGLTQSALHAKNLNLLKAIHSFGIQIGIDGDVSVGNTWISAYAKCGDLGMAELVFDGIEEGLRTVVSWNSIIAGYANNEKFIDALDFYRYMMHDGFRPDVSTIVSLLSSCVQPKALFQGRLIHSCGIQRGFDSDISVLNTLISMYSKCGDINSARFLFDGMCDRTCVSWTAMISGYAEKGDMEVALRLFYAMEAAGEKPDLVTVLSIISGCGQRGALELGKWIDNYADSGGLKDNVIICNALMDMYSKCGSIGDARKHFYSMPEKTVVSWTTMIAGCALNGEFLDALNLFHQMLELDFRPNHVTFLAVLQACTHAGFLEKGWDYFNMMTKVYNINPGLDHYSCMADLLARKGKLKEALDLVQNMPIKPDAGIWGALLSACKIHRDIEIGEHVAHRLFELEPHAAAPYVEMASIYALEGRWDGVAKIRSMMKCNRVKKFPGESHVHVHGKTCRFTVEDRDHPEAGKIYTILDFLTLQSKEEDYSPYLESFRS</sequence>
<dbReference type="EMBL" id="CM051400">
    <property type="protein sequence ID" value="KAJ4715560.1"/>
    <property type="molecule type" value="Genomic_DNA"/>
</dbReference>
<reference evidence="1 2" key="1">
    <citation type="journal article" date="2023" name="Science">
        <title>Complex scaffold remodeling in plant triterpene biosynthesis.</title>
        <authorList>
            <person name="De La Pena R."/>
            <person name="Hodgson H."/>
            <person name="Liu J.C."/>
            <person name="Stephenson M.J."/>
            <person name="Martin A.C."/>
            <person name="Owen C."/>
            <person name="Harkess A."/>
            <person name="Leebens-Mack J."/>
            <person name="Jimenez L.E."/>
            <person name="Osbourn A."/>
            <person name="Sattely E.S."/>
        </authorList>
    </citation>
    <scope>NUCLEOTIDE SEQUENCE [LARGE SCALE GENOMIC DNA]</scope>
    <source>
        <strain evidence="2">cv. JPN11</strain>
        <tissue evidence="1">Leaf</tissue>
    </source>
</reference>
<keyword evidence="2" id="KW-1185">Reference proteome</keyword>